<dbReference type="InterPro" id="IPR000847">
    <property type="entry name" value="LysR_HTH_N"/>
</dbReference>
<comment type="caution">
    <text evidence="6">The sequence shown here is derived from an EMBL/GenBank/DDBJ whole genome shotgun (WGS) entry which is preliminary data.</text>
</comment>
<evidence type="ECO:0000256" key="3">
    <source>
        <dbReference type="ARBA" id="ARBA00023125"/>
    </source>
</evidence>
<dbReference type="CDD" id="cd08422">
    <property type="entry name" value="PBP2_CrgA_like"/>
    <property type="match status" value="1"/>
</dbReference>
<evidence type="ECO:0000259" key="5">
    <source>
        <dbReference type="PROSITE" id="PS50931"/>
    </source>
</evidence>
<reference evidence="6" key="1">
    <citation type="journal article" date="2014" name="Int. J. Syst. Evol. Microbiol.">
        <title>Complete genome sequence of Corynebacterium casei LMG S-19264T (=DSM 44701T), isolated from a smear-ripened cheese.</title>
        <authorList>
            <consortium name="US DOE Joint Genome Institute (JGI-PGF)"/>
            <person name="Walter F."/>
            <person name="Albersmeier A."/>
            <person name="Kalinowski J."/>
            <person name="Ruckert C."/>
        </authorList>
    </citation>
    <scope>NUCLEOTIDE SEQUENCE</scope>
    <source>
        <strain evidence="6">CCM 7684</strain>
    </source>
</reference>
<dbReference type="Gene3D" id="1.10.10.10">
    <property type="entry name" value="Winged helix-like DNA-binding domain superfamily/Winged helix DNA-binding domain"/>
    <property type="match status" value="1"/>
</dbReference>
<evidence type="ECO:0000313" key="7">
    <source>
        <dbReference type="Proteomes" id="UP000602745"/>
    </source>
</evidence>
<dbReference type="InterPro" id="IPR036390">
    <property type="entry name" value="WH_DNA-bd_sf"/>
</dbReference>
<organism evidence="6 7">
    <name type="scientific">Agaricicola taiwanensis</name>
    <dbReference type="NCBI Taxonomy" id="591372"/>
    <lineage>
        <taxon>Bacteria</taxon>
        <taxon>Pseudomonadati</taxon>
        <taxon>Pseudomonadota</taxon>
        <taxon>Alphaproteobacteria</taxon>
        <taxon>Rhodobacterales</taxon>
        <taxon>Paracoccaceae</taxon>
        <taxon>Agaricicola</taxon>
    </lineage>
</organism>
<dbReference type="FunFam" id="1.10.10.10:FF:000001">
    <property type="entry name" value="LysR family transcriptional regulator"/>
    <property type="match status" value="1"/>
</dbReference>
<accession>A0A8J2VVY1</accession>
<dbReference type="InterPro" id="IPR036388">
    <property type="entry name" value="WH-like_DNA-bd_sf"/>
</dbReference>
<keyword evidence="4" id="KW-0804">Transcription</keyword>
<dbReference type="PROSITE" id="PS50931">
    <property type="entry name" value="HTH_LYSR"/>
    <property type="match status" value="1"/>
</dbReference>
<evidence type="ECO:0000256" key="4">
    <source>
        <dbReference type="ARBA" id="ARBA00023163"/>
    </source>
</evidence>
<dbReference type="GO" id="GO:0003677">
    <property type="term" value="F:DNA binding"/>
    <property type="evidence" value="ECO:0007669"/>
    <property type="project" value="UniProtKB-KW"/>
</dbReference>
<sequence length="303" mass="33569">MSHESELNIFTCVVDHGGFAPAARALGVTRSAVCRRIDGLEKRLGVRLLDRTTRRIGLTDAGEALYQRSTQILADIAEAELVVSDFGEEPRGTLRVTSPIMIGLHKLAPLLPDFLGRYRQLKVQLDLSDDIIDPALADHDVGLRWGEQRSSSLMITRVAESKQIVCAAPSYLERFGMPKTPPDLLKHNCLLMSRLGLNFNEWTFVVNGEPMTLKVSGNFVVNGGHGNYEALIAGLGIGRVTDLRVQEDIAAGRLRPILREFEPEEAIPIYATYKSGRLVPPKVRLFMDYLRGHMKANDEPVIG</sequence>
<keyword evidence="2" id="KW-0805">Transcription regulation</keyword>
<dbReference type="RefSeq" id="WP_188409455.1">
    <property type="nucleotide sequence ID" value="NZ_BMCP01000002.1"/>
</dbReference>
<gene>
    <name evidence="6" type="ORF">GCM10007276_18530</name>
</gene>
<dbReference type="Proteomes" id="UP000602745">
    <property type="component" value="Unassembled WGS sequence"/>
</dbReference>
<dbReference type="Gene3D" id="3.40.190.290">
    <property type="match status" value="1"/>
</dbReference>
<keyword evidence="3" id="KW-0238">DNA-binding</keyword>
<protein>
    <submittedName>
        <fullName evidence="6">LysR family transcriptional regulator</fullName>
    </submittedName>
</protein>
<dbReference type="InterPro" id="IPR005119">
    <property type="entry name" value="LysR_subst-bd"/>
</dbReference>
<dbReference type="GO" id="GO:0003700">
    <property type="term" value="F:DNA-binding transcription factor activity"/>
    <property type="evidence" value="ECO:0007669"/>
    <property type="project" value="InterPro"/>
</dbReference>
<reference evidence="6" key="2">
    <citation type="submission" date="2020-09" db="EMBL/GenBank/DDBJ databases">
        <authorList>
            <person name="Sun Q."/>
            <person name="Sedlacek I."/>
        </authorList>
    </citation>
    <scope>NUCLEOTIDE SEQUENCE</scope>
    <source>
        <strain evidence="6">CCM 7684</strain>
    </source>
</reference>
<dbReference type="SUPFAM" id="SSF53850">
    <property type="entry name" value="Periplasmic binding protein-like II"/>
    <property type="match status" value="1"/>
</dbReference>
<comment type="similarity">
    <text evidence="1">Belongs to the LysR transcriptional regulatory family.</text>
</comment>
<dbReference type="SUPFAM" id="SSF46785">
    <property type="entry name" value="Winged helix' DNA-binding domain"/>
    <property type="match status" value="1"/>
</dbReference>
<keyword evidence="7" id="KW-1185">Reference proteome</keyword>
<evidence type="ECO:0000313" key="6">
    <source>
        <dbReference type="EMBL" id="GGE41464.1"/>
    </source>
</evidence>
<feature type="domain" description="HTH lysR-type" evidence="5">
    <location>
        <begin position="7"/>
        <end position="59"/>
    </location>
</feature>
<dbReference type="Pfam" id="PF03466">
    <property type="entry name" value="LysR_substrate"/>
    <property type="match status" value="1"/>
</dbReference>
<evidence type="ECO:0000256" key="1">
    <source>
        <dbReference type="ARBA" id="ARBA00009437"/>
    </source>
</evidence>
<proteinExistence type="inferred from homology"/>
<dbReference type="AlphaFoldDB" id="A0A8J2VVY1"/>
<dbReference type="Pfam" id="PF00126">
    <property type="entry name" value="HTH_1"/>
    <property type="match status" value="1"/>
</dbReference>
<evidence type="ECO:0000256" key="2">
    <source>
        <dbReference type="ARBA" id="ARBA00023015"/>
    </source>
</evidence>
<dbReference type="InterPro" id="IPR058163">
    <property type="entry name" value="LysR-type_TF_proteobact-type"/>
</dbReference>
<dbReference type="EMBL" id="BMCP01000002">
    <property type="protein sequence ID" value="GGE41464.1"/>
    <property type="molecule type" value="Genomic_DNA"/>
</dbReference>
<dbReference type="PANTHER" id="PTHR30537:SF5">
    <property type="entry name" value="HTH-TYPE TRANSCRIPTIONAL ACTIVATOR TTDR-RELATED"/>
    <property type="match status" value="1"/>
</dbReference>
<dbReference type="PANTHER" id="PTHR30537">
    <property type="entry name" value="HTH-TYPE TRANSCRIPTIONAL REGULATOR"/>
    <property type="match status" value="1"/>
</dbReference>
<name>A0A8J2VVY1_9RHOB</name>